<evidence type="ECO:0000259" key="2">
    <source>
        <dbReference type="PROSITE" id="PS51272"/>
    </source>
</evidence>
<feature type="transmembrane region" description="Helical" evidence="1">
    <location>
        <begin position="12"/>
        <end position="35"/>
    </location>
</feature>
<keyword evidence="1" id="KW-1133">Transmembrane helix</keyword>
<organism evidence="3 4">
    <name type="scientific">Brasilonema sennae CENA114</name>
    <dbReference type="NCBI Taxonomy" id="415709"/>
    <lineage>
        <taxon>Bacteria</taxon>
        <taxon>Bacillati</taxon>
        <taxon>Cyanobacteriota</taxon>
        <taxon>Cyanophyceae</taxon>
        <taxon>Nostocales</taxon>
        <taxon>Scytonemataceae</taxon>
        <taxon>Brasilonema</taxon>
        <taxon>Bromeliae group (in: Brasilonema)</taxon>
    </lineage>
</organism>
<dbReference type="Pfam" id="PF00395">
    <property type="entry name" value="SLH"/>
    <property type="match status" value="3"/>
</dbReference>
<dbReference type="RefSeq" id="WP_171977389.1">
    <property type="nucleotide sequence ID" value="NZ_CAWOXK010000001.1"/>
</dbReference>
<evidence type="ECO:0000313" key="3">
    <source>
        <dbReference type="EMBL" id="QDL10748.1"/>
    </source>
</evidence>
<reference evidence="3 4" key="1">
    <citation type="submission" date="2018-06" db="EMBL/GenBank/DDBJ databases">
        <title>Comparative genomics of Brasilonema spp. strains.</title>
        <authorList>
            <person name="Alvarenga D.O."/>
            <person name="Fiore M.F."/>
            <person name="Varani A.M."/>
        </authorList>
    </citation>
    <scope>NUCLEOTIDE SEQUENCE [LARGE SCALE GENOMIC DNA]</scope>
    <source>
        <strain evidence="3 4">CENA114</strain>
    </source>
</reference>
<dbReference type="InterPro" id="IPR001119">
    <property type="entry name" value="SLH_dom"/>
</dbReference>
<evidence type="ECO:0000313" key="4">
    <source>
        <dbReference type="Proteomes" id="UP000503129"/>
    </source>
</evidence>
<keyword evidence="1" id="KW-0472">Membrane</keyword>
<dbReference type="KEGG" id="bsen:DP114_25140"/>
<dbReference type="InterPro" id="IPR051465">
    <property type="entry name" value="Cell_Envelope_Struct_Comp"/>
</dbReference>
<protein>
    <submittedName>
        <fullName evidence="3">S-layer homology domain-containing protein</fullName>
    </submittedName>
</protein>
<dbReference type="PANTHER" id="PTHR43308">
    <property type="entry name" value="OUTER MEMBRANE PROTEIN ALPHA-RELATED"/>
    <property type="match status" value="1"/>
</dbReference>
<sequence length="435" mass="46201">MFGRFRWQSGCAAFMILGITTGTIAPLVIPTASFAQTSFTDVQSNYWAAEFIGQLAQRGIIAGFPDGSFRPEEAVTRAQFAAMIGKAFRKAPERQAVGFYDVPSNYWASSAIANAYTTGFLSGYPGNRFEPNQNILREQVLVSLSNGLNYNVSGNTDSILQNYNDASNISGYARTPIAAATEKQIVVNYPNAKFLSPNTTATRAQVAAFLYQALVSFNKAATINSAYIVTFAEPTLSKPLGEPTPSKPVGEPTPSKPVTVTIPEGTVIPIRYEKAEKILVTKDETAPLTLTVAQNVVTDKGNLLIPAGSQVVGELRPVKNKGGSQFVAQKLVLTNNGQEYPINATSEVITKTQTIKKGTNTQTILRNSALGAGAAAAVSLVIGDKAISAGEVLGGAAIGGLVGLFFGKKSVELIAIDPNTDLQMTISENFQISLK</sequence>
<keyword evidence="1" id="KW-0812">Transmembrane</keyword>
<feature type="domain" description="SLH" evidence="2">
    <location>
        <begin position="160"/>
        <end position="224"/>
    </location>
</feature>
<gene>
    <name evidence="3" type="ORF">DP114_25140</name>
</gene>
<evidence type="ECO:0000256" key="1">
    <source>
        <dbReference type="SAM" id="Phobius"/>
    </source>
</evidence>
<dbReference type="PROSITE" id="PS51272">
    <property type="entry name" value="SLH"/>
    <property type="match status" value="3"/>
</dbReference>
<dbReference type="InterPro" id="IPR042217">
    <property type="entry name" value="T4SS_VirB10/TrbI"/>
</dbReference>
<dbReference type="EMBL" id="CP030118">
    <property type="protein sequence ID" value="QDL10748.1"/>
    <property type="molecule type" value="Genomic_DNA"/>
</dbReference>
<proteinExistence type="predicted"/>
<keyword evidence="4" id="KW-1185">Reference proteome</keyword>
<dbReference type="AlphaFoldDB" id="A0A856MJ85"/>
<dbReference type="PANTHER" id="PTHR43308:SF5">
    <property type="entry name" value="S-LAYER PROTEIN _ PEPTIDOGLYCAN ENDO-BETA-N-ACETYLGLUCOSAMINIDASE"/>
    <property type="match status" value="1"/>
</dbReference>
<accession>A0A856MJ85</accession>
<feature type="domain" description="SLH" evidence="2">
    <location>
        <begin position="99"/>
        <end position="158"/>
    </location>
</feature>
<dbReference type="Proteomes" id="UP000503129">
    <property type="component" value="Chromosome"/>
</dbReference>
<feature type="domain" description="SLH" evidence="2">
    <location>
        <begin position="35"/>
        <end position="98"/>
    </location>
</feature>
<name>A0A856MJ85_9CYAN</name>
<dbReference type="Gene3D" id="2.40.128.260">
    <property type="entry name" value="Type IV secretion system, VirB10/TraB/TrbI"/>
    <property type="match status" value="1"/>
</dbReference>